<reference evidence="1 2" key="2">
    <citation type="submission" date="2014-09" db="EMBL/GenBank/DDBJ databases">
        <authorList>
            <consortium name="NBRP consortium"/>
            <person name="Sawabe T."/>
            <person name="Meirelles P."/>
            <person name="Nakanishi M."/>
            <person name="Sayaka M."/>
            <person name="Hattori M."/>
            <person name="Ohkuma M."/>
        </authorList>
    </citation>
    <scope>NUCLEOTIDE SEQUENCE [LARGE SCALE GENOMIC DNA]</scope>
    <source>
        <strain evidence="1 2">JCM 19240</strain>
    </source>
</reference>
<protein>
    <submittedName>
        <fullName evidence="1">Uncharacterized protein</fullName>
    </submittedName>
</protein>
<dbReference type="Proteomes" id="UP000029224">
    <property type="component" value="Unassembled WGS sequence"/>
</dbReference>
<evidence type="ECO:0000313" key="2">
    <source>
        <dbReference type="Proteomes" id="UP000029224"/>
    </source>
</evidence>
<accession>A0A090T9S9</accession>
<organism evidence="1 2">
    <name type="scientific">Vibrio maritimus</name>
    <dbReference type="NCBI Taxonomy" id="990268"/>
    <lineage>
        <taxon>Bacteria</taxon>
        <taxon>Pseudomonadati</taxon>
        <taxon>Pseudomonadota</taxon>
        <taxon>Gammaproteobacteria</taxon>
        <taxon>Vibrionales</taxon>
        <taxon>Vibrionaceae</taxon>
        <taxon>Vibrio</taxon>
    </lineage>
</organism>
<name>A0A090T9S9_9VIBR</name>
<keyword evidence="2" id="KW-1185">Reference proteome</keyword>
<gene>
    <name evidence="1" type="ORF">JCM19240_2765</name>
</gene>
<dbReference type="AlphaFoldDB" id="A0A090T9S9"/>
<evidence type="ECO:0000313" key="1">
    <source>
        <dbReference type="EMBL" id="GAL36696.1"/>
    </source>
</evidence>
<dbReference type="EMBL" id="BBMT01000012">
    <property type="protein sequence ID" value="GAL36696.1"/>
    <property type="molecule type" value="Genomic_DNA"/>
</dbReference>
<reference evidence="1 2" key="1">
    <citation type="submission" date="2014-09" db="EMBL/GenBank/DDBJ databases">
        <title>Vibrio maritimus JCM 19240. (C210) whole genome shotgun sequence.</title>
        <authorList>
            <person name="Sawabe T."/>
            <person name="Meirelles P."/>
            <person name="Nakanishi M."/>
            <person name="Sayaka M."/>
            <person name="Hattori M."/>
            <person name="Ohkuma M."/>
        </authorList>
    </citation>
    <scope>NUCLEOTIDE SEQUENCE [LARGE SCALE GENOMIC DNA]</scope>
    <source>
        <strain evidence="1 2">JCM 19240</strain>
    </source>
</reference>
<proteinExistence type="predicted"/>
<comment type="caution">
    <text evidence="1">The sequence shown here is derived from an EMBL/GenBank/DDBJ whole genome shotgun (WGS) entry which is preliminary data.</text>
</comment>
<sequence length="45" mass="5133">MVVGLFCLQSNELQHLLIIDEVFVVRLTSCKRAFKVLSIKLSLPM</sequence>